<organism evidence="4 5">
    <name type="scientific">Bilophila wadsworthia (strain 3_1_6)</name>
    <dbReference type="NCBI Taxonomy" id="563192"/>
    <lineage>
        <taxon>Bacteria</taxon>
        <taxon>Pseudomonadati</taxon>
        <taxon>Thermodesulfobacteriota</taxon>
        <taxon>Desulfovibrionia</taxon>
        <taxon>Desulfovibrionales</taxon>
        <taxon>Desulfovibrionaceae</taxon>
        <taxon>Bilophila</taxon>
    </lineage>
</organism>
<sequence length="403" mass="45994">MPSKESSQDTKQAISCLQTLLAIIAVIVGAIAIGFLVTSLDFQHAENGLWILFGIGLVFFMLVSVVIKRKQKKSQDLTSKQIDIPKNDFILPNTALGHPQSDKVEKNYCESSNKLQALPSVEGHEITEKEKMEEGIPVKSFSSPAVYTIYPQRVECTCPDWKESRSAEPLDNPCRICKHLANYYSKHFASLPEQLSPFLRLIVIRGAKQRGLPYGGGMTIPYFGREGAALIEFATGIPWVSIHKDSLRYSFNIEENRWSYGEKPSEASKIVAFIYQHLGMIPPSEQAAPQYSKHTEFFDKNHSIPSVEPVTWERNVFPMLEDALGEQTPEKLEWVERKGYFVIYHEKISNWICRVYYGSGYLKYVMFKDKTTLHMKAGDRLYKRDCPKLKEVFLQVYDGKREA</sequence>
<evidence type="ECO:0000256" key="2">
    <source>
        <dbReference type="SAM" id="Phobius"/>
    </source>
</evidence>
<dbReference type="GO" id="GO:0008270">
    <property type="term" value="F:zinc ion binding"/>
    <property type="evidence" value="ECO:0007669"/>
    <property type="project" value="UniProtKB-KW"/>
</dbReference>
<keyword evidence="1" id="KW-0863">Zinc-finger</keyword>
<feature type="transmembrane region" description="Helical" evidence="2">
    <location>
        <begin position="12"/>
        <end position="37"/>
    </location>
</feature>
<evidence type="ECO:0000313" key="5">
    <source>
        <dbReference type="Proteomes" id="UP000006034"/>
    </source>
</evidence>
<reference evidence="4 5" key="2">
    <citation type="submission" date="2013-04" db="EMBL/GenBank/DDBJ databases">
        <title>The Genome Sequence of Bilophila wadsworthia 3_1_6.</title>
        <authorList>
            <consortium name="The Broad Institute Genomics Platform"/>
            <person name="Earl A."/>
            <person name="Ward D."/>
            <person name="Feldgarden M."/>
            <person name="Gevers D."/>
            <person name="Sibley C."/>
            <person name="Strauss J."/>
            <person name="Allen-Vercoe E."/>
            <person name="Walker B."/>
            <person name="Young S."/>
            <person name="Zeng Q."/>
            <person name="Gargeya S."/>
            <person name="Fitzgerald M."/>
            <person name="Haas B."/>
            <person name="Abouelleil A."/>
            <person name="Allen A.W."/>
            <person name="Alvarado L."/>
            <person name="Arachchi H.M."/>
            <person name="Berlin A.M."/>
            <person name="Chapman S.B."/>
            <person name="Gainer-Dewar J."/>
            <person name="Goldberg J."/>
            <person name="Griggs A."/>
            <person name="Gujja S."/>
            <person name="Hansen M."/>
            <person name="Howarth C."/>
            <person name="Imamovic A."/>
            <person name="Ireland A."/>
            <person name="Larimer J."/>
            <person name="McCowan C."/>
            <person name="Murphy C."/>
            <person name="Pearson M."/>
            <person name="Poon T.W."/>
            <person name="Priest M."/>
            <person name="Roberts A."/>
            <person name="Saif S."/>
            <person name="Shea T."/>
            <person name="Sisk P."/>
            <person name="Sykes S."/>
            <person name="Wortman J."/>
            <person name="Nusbaum C."/>
            <person name="Birren B."/>
        </authorList>
    </citation>
    <scope>NUCLEOTIDE SEQUENCE [LARGE SCALE GENOMIC DNA]</scope>
    <source>
        <strain evidence="4 5">3_1_6</strain>
    </source>
</reference>
<dbReference type="AlphaFoldDB" id="E5Y5Y5"/>
<dbReference type="PROSITE" id="PS50966">
    <property type="entry name" value="ZF_SWIM"/>
    <property type="match status" value="1"/>
</dbReference>
<comment type="caution">
    <text evidence="4">The sequence shown here is derived from an EMBL/GenBank/DDBJ whole genome shotgun (WGS) entry which is preliminary data.</text>
</comment>
<evidence type="ECO:0000259" key="3">
    <source>
        <dbReference type="PROSITE" id="PS50966"/>
    </source>
</evidence>
<dbReference type="EMBL" id="ADCP02000003">
    <property type="protein sequence ID" value="EFV44532.2"/>
    <property type="molecule type" value="Genomic_DNA"/>
</dbReference>
<protein>
    <recommendedName>
        <fullName evidence="3">SWIM-type domain-containing protein</fullName>
    </recommendedName>
</protein>
<dbReference type="HOGENOM" id="CLU_682699_0_0_7"/>
<evidence type="ECO:0000256" key="1">
    <source>
        <dbReference type="PROSITE-ProRule" id="PRU00325"/>
    </source>
</evidence>
<dbReference type="GeneID" id="78087300"/>
<dbReference type="RefSeq" id="WP_016361001.1">
    <property type="nucleotide sequence ID" value="NZ_KE150240.1"/>
</dbReference>
<gene>
    <name evidence="4" type="ORF">HMPREF0179_01598</name>
</gene>
<keyword evidence="2" id="KW-0472">Membrane</keyword>
<dbReference type="Proteomes" id="UP000006034">
    <property type="component" value="Unassembled WGS sequence"/>
</dbReference>
<proteinExistence type="predicted"/>
<dbReference type="eggNOG" id="ENOG502ZPTE">
    <property type="taxonomic scope" value="Bacteria"/>
</dbReference>
<feature type="domain" description="SWIM-type" evidence="3">
    <location>
        <begin position="147"/>
        <end position="188"/>
    </location>
</feature>
<name>E5Y5Y5_BILW3</name>
<reference evidence="4 5" key="1">
    <citation type="submission" date="2010-10" db="EMBL/GenBank/DDBJ databases">
        <authorList>
            <consortium name="The Broad Institute Genome Sequencing Platform"/>
            <person name="Ward D."/>
            <person name="Earl A."/>
            <person name="Feldgarden M."/>
            <person name="Young S.K."/>
            <person name="Gargeya S."/>
            <person name="Zeng Q."/>
            <person name="Alvarado L."/>
            <person name="Berlin A."/>
            <person name="Bochicchio J."/>
            <person name="Chapman S.B."/>
            <person name="Chen Z."/>
            <person name="Freedman E."/>
            <person name="Gellesch M."/>
            <person name="Goldberg J."/>
            <person name="Griggs A."/>
            <person name="Gujja S."/>
            <person name="Heilman E."/>
            <person name="Heiman D."/>
            <person name="Howarth C."/>
            <person name="Mehta T."/>
            <person name="Neiman D."/>
            <person name="Pearson M."/>
            <person name="Roberts A."/>
            <person name="Saif S."/>
            <person name="Shea T."/>
            <person name="Shenoy N."/>
            <person name="Sisk P."/>
            <person name="Stolte C."/>
            <person name="Sykes S."/>
            <person name="White J."/>
            <person name="Yandava C."/>
            <person name="Allen-Vercoe E."/>
            <person name="Sibley C."/>
            <person name="Ambrose C.E."/>
            <person name="Strauss J."/>
            <person name="Daigneault M."/>
            <person name="Haas B."/>
            <person name="Nusbaum C."/>
            <person name="Birren B."/>
        </authorList>
    </citation>
    <scope>NUCLEOTIDE SEQUENCE [LARGE SCALE GENOMIC DNA]</scope>
    <source>
        <strain evidence="4 5">3_1_6</strain>
    </source>
</reference>
<keyword evidence="5" id="KW-1185">Reference proteome</keyword>
<dbReference type="OrthoDB" id="5450617at2"/>
<keyword evidence="2" id="KW-1133">Transmembrane helix</keyword>
<feature type="transmembrane region" description="Helical" evidence="2">
    <location>
        <begin position="49"/>
        <end position="67"/>
    </location>
</feature>
<dbReference type="STRING" id="563192.HMPREF0179_01598"/>
<dbReference type="InterPro" id="IPR007527">
    <property type="entry name" value="Znf_SWIM"/>
</dbReference>
<keyword evidence="2" id="KW-0812">Transmembrane</keyword>
<evidence type="ECO:0000313" key="4">
    <source>
        <dbReference type="EMBL" id="EFV44532.2"/>
    </source>
</evidence>
<accession>E5Y5Y5</accession>
<keyword evidence="1" id="KW-0479">Metal-binding</keyword>
<keyword evidence="1" id="KW-0862">Zinc</keyword>